<gene>
    <name evidence="2" type="ORF">BCR43DRAFT_518875</name>
</gene>
<accession>A0A1X2H006</accession>
<sequence length="151" mass="16703">MSDTRGEANNRDEQEVVDSGRIQDKNIAAISVRSSDVEDPDMVPCTTCGETPVHRTRNKLLRCHACQQKAKRTEAKETTEPESFSFDQGCKRALSSDKDFFRESKAGSIARFLDCQPVSVSVKRQKCDATELWMLSSGASSESLKAVCGSY</sequence>
<dbReference type="EMBL" id="MCGN01000012">
    <property type="protein sequence ID" value="ORY90408.1"/>
    <property type="molecule type" value="Genomic_DNA"/>
</dbReference>
<dbReference type="Proteomes" id="UP000242180">
    <property type="component" value="Unassembled WGS sequence"/>
</dbReference>
<organism evidence="2 3">
    <name type="scientific">Syncephalastrum racemosum</name>
    <name type="common">Filamentous fungus</name>
    <dbReference type="NCBI Taxonomy" id="13706"/>
    <lineage>
        <taxon>Eukaryota</taxon>
        <taxon>Fungi</taxon>
        <taxon>Fungi incertae sedis</taxon>
        <taxon>Mucoromycota</taxon>
        <taxon>Mucoromycotina</taxon>
        <taxon>Mucoromycetes</taxon>
        <taxon>Mucorales</taxon>
        <taxon>Syncephalastraceae</taxon>
        <taxon>Syncephalastrum</taxon>
    </lineage>
</organism>
<comment type="caution">
    <text evidence="2">The sequence shown here is derived from an EMBL/GenBank/DDBJ whole genome shotgun (WGS) entry which is preliminary data.</text>
</comment>
<feature type="compositionally biased region" description="Basic and acidic residues" evidence="1">
    <location>
        <begin position="1"/>
        <end position="14"/>
    </location>
</feature>
<evidence type="ECO:0000313" key="3">
    <source>
        <dbReference type="Proteomes" id="UP000242180"/>
    </source>
</evidence>
<evidence type="ECO:0000256" key="1">
    <source>
        <dbReference type="SAM" id="MobiDB-lite"/>
    </source>
</evidence>
<evidence type="ECO:0000313" key="2">
    <source>
        <dbReference type="EMBL" id="ORY90408.1"/>
    </source>
</evidence>
<feature type="region of interest" description="Disordered" evidence="1">
    <location>
        <begin position="1"/>
        <end position="22"/>
    </location>
</feature>
<proteinExistence type="predicted"/>
<keyword evidence="3" id="KW-1185">Reference proteome</keyword>
<dbReference type="InParanoid" id="A0A1X2H006"/>
<protein>
    <submittedName>
        <fullName evidence="2">Uncharacterized protein</fullName>
    </submittedName>
</protein>
<dbReference type="AlphaFoldDB" id="A0A1X2H006"/>
<reference evidence="2 3" key="1">
    <citation type="submission" date="2016-07" db="EMBL/GenBank/DDBJ databases">
        <title>Pervasive Adenine N6-methylation of Active Genes in Fungi.</title>
        <authorList>
            <consortium name="DOE Joint Genome Institute"/>
            <person name="Mondo S.J."/>
            <person name="Dannebaum R.O."/>
            <person name="Kuo R.C."/>
            <person name="Labutti K."/>
            <person name="Haridas S."/>
            <person name="Kuo A."/>
            <person name="Salamov A."/>
            <person name="Ahrendt S.R."/>
            <person name="Lipzen A."/>
            <person name="Sullivan W."/>
            <person name="Andreopoulos W.B."/>
            <person name="Clum A."/>
            <person name="Lindquist E."/>
            <person name="Daum C."/>
            <person name="Ramamoorthy G.K."/>
            <person name="Gryganskyi A."/>
            <person name="Culley D."/>
            <person name="Magnuson J.K."/>
            <person name="James T.Y."/>
            <person name="O'Malley M.A."/>
            <person name="Stajich J.E."/>
            <person name="Spatafora J.W."/>
            <person name="Visel A."/>
            <person name="Grigoriev I.V."/>
        </authorList>
    </citation>
    <scope>NUCLEOTIDE SEQUENCE [LARGE SCALE GENOMIC DNA]</scope>
    <source>
        <strain evidence="2 3">NRRL 2496</strain>
    </source>
</reference>
<name>A0A1X2H006_SYNRA</name>